<name>A0A7K4MNL8_9ARCH</name>
<evidence type="ECO:0000313" key="2">
    <source>
        <dbReference type="Proteomes" id="UP000568446"/>
    </source>
</evidence>
<dbReference type="InterPro" id="IPR052341">
    <property type="entry name" value="LOG_family_nucleotidases"/>
</dbReference>
<reference evidence="1 2" key="1">
    <citation type="journal article" date="2019" name="Environ. Microbiol.">
        <title>Genomics insights into ecotype formation of ammonia-oxidizing archaea in the deep ocean.</title>
        <authorList>
            <person name="Wang Y."/>
            <person name="Huang J.M."/>
            <person name="Cui G.J."/>
            <person name="Nunoura T."/>
            <person name="Takaki Y."/>
            <person name="Li W.L."/>
            <person name="Li J."/>
            <person name="Gao Z.M."/>
            <person name="Takai K."/>
            <person name="Zhang A.Q."/>
            <person name="Stepanauskas R."/>
        </authorList>
    </citation>
    <scope>NUCLEOTIDE SEQUENCE [LARGE SCALE GENOMIC DNA]</scope>
    <source>
        <strain evidence="1 2">C4</strain>
    </source>
</reference>
<dbReference type="PANTHER" id="PTHR43393">
    <property type="entry name" value="CYTOKININ RIBOSIDE 5'-MONOPHOSPHATE PHOSPHORIBOHYDROLASE"/>
    <property type="match status" value="1"/>
</dbReference>
<feature type="non-terminal residue" evidence="1">
    <location>
        <position position="176"/>
    </location>
</feature>
<dbReference type="InterPro" id="IPR041164">
    <property type="entry name" value="LDcluster4"/>
</dbReference>
<protein>
    <submittedName>
        <fullName evidence="1">TIGR00725 family protein</fullName>
    </submittedName>
</protein>
<dbReference type="Pfam" id="PF18306">
    <property type="entry name" value="LDcluster4"/>
    <property type="match status" value="1"/>
</dbReference>
<dbReference type="Gene3D" id="3.40.50.450">
    <property type="match status" value="1"/>
</dbReference>
<dbReference type="GO" id="GO:0005829">
    <property type="term" value="C:cytosol"/>
    <property type="evidence" value="ECO:0007669"/>
    <property type="project" value="TreeGrafter"/>
</dbReference>
<dbReference type="NCBIfam" id="TIGR00725">
    <property type="entry name" value="TIGR00725 family protein"/>
    <property type="match status" value="1"/>
</dbReference>
<proteinExistence type="predicted"/>
<dbReference type="InterPro" id="IPR005268">
    <property type="entry name" value="CHP00725"/>
</dbReference>
<dbReference type="Proteomes" id="UP000568446">
    <property type="component" value="Unassembled WGS sequence"/>
</dbReference>
<dbReference type="PANTHER" id="PTHR43393:SF3">
    <property type="entry name" value="LYSINE DECARBOXYLASE-LIKE PROTEIN"/>
    <property type="match status" value="1"/>
</dbReference>
<comment type="caution">
    <text evidence="1">The sequence shown here is derived from an EMBL/GenBank/DDBJ whole genome shotgun (WGS) entry which is preliminary data.</text>
</comment>
<dbReference type="EMBL" id="JACATK010000028">
    <property type="protein sequence ID" value="NWJ30122.1"/>
    <property type="molecule type" value="Genomic_DNA"/>
</dbReference>
<gene>
    <name evidence="1" type="ORF">HX850_04325</name>
</gene>
<accession>A0A7K4MNL8</accession>
<dbReference type="AlphaFoldDB" id="A0A7K4MNL8"/>
<evidence type="ECO:0000313" key="1">
    <source>
        <dbReference type="EMBL" id="NWJ30122.1"/>
    </source>
</evidence>
<sequence length="176" mass="18604">MTKKRQILVIGNNTNGCTPKHEKLAYEIGVEIAKSNSVLITGGLGGVMAAASHGAHDTNGLTVGIIPQDDAIMANEFCDIVIPTGMGLARDFLNALTADGVIIVGGGSGTLSEVCAAYMYKKPMVAIRNIKSSIEPYIDGFLDHRENIKIVGVDTPSDAVKKILKLIAKSYNSDTE</sequence>
<organism evidence="1 2">
    <name type="scientific">Marine Group I thaumarchaeote</name>
    <dbReference type="NCBI Taxonomy" id="2511932"/>
    <lineage>
        <taxon>Archaea</taxon>
        <taxon>Nitrososphaerota</taxon>
        <taxon>Marine Group I</taxon>
    </lineage>
</organism>
<dbReference type="SUPFAM" id="SSF102405">
    <property type="entry name" value="MCP/YpsA-like"/>
    <property type="match status" value="1"/>
</dbReference>